<dbReference type="PANTHER" id="PTHR30327:SF1">
    <property type="entry name" value="UPF0301 PROTEIN YQGE"/>
    <property type="match status" value="1"/>
</dbReference>
<dbReference type="RefSeq" id="WP_183962891.1">
    <property type="nucleotide sequence ID" value="NZ_BAABBZ010000012.1"/>
</dbReference>
<protein>
    <recommendedName>
        <fullName evidence="2">UPF0301 protein GGQ68_000602</fullName>
    </recommendedName>
</protein>
<dbReference type="HAMAP" id="MF_00758">
    <property type="entry name" value="UPF0301"/>
    <property type="match status" value="1"/>
</dbReference>
<accession>A0A7W6DJA5</accession>
<reference evidence="3 4" key="1">
    <citation type="submission" date="2020-08" db="EMBL/GenBank/DDBJ databases">
        <title>Genomic Encyclopedia of Type Strains, Phase IV (KMG-IV): sequencing the most valuable type-strain genomes for metagenomic binning, comparative biology and taxonomic classification.</title>
        <authorList>
            <person name="Goeker M."/>
        </authorList>
    </citation>
    <scope>NUCLEOTIDE SEQUENCE [LARGE SCALE GENOMIC DNA]</scope>
    <source>
        <strain evidence="3 4">DSM 102235</strain>
    </source>
</reference>
<dbReference type="GO" id="GO:0005829">
    <property type="term" value="C:cytosol"/>
    <property type="evidence" value="ECO:0007669"/>
    <property type="project" value="TreeGrafter"/>
</dbReference>
<dbReference type="NCBIfam" id="NF001268">
    <property type="entry name" value="PRK00228.1-4"/>
    <property type="match status" value="1"/>
</dbReference>
<proteinExistence type="inferred from homology"/>
<evidence type="ECO:0000313" key="3">
    <source>
        <dbReference type="EMBL" id="MBB3984291.1"/>
    </source>
</evidence>
<evidence type="ECO:0000256" key="2">
    <source>
        <dbReference type="HAMAP-Rule" id="MF_00758"/>
    </source>
</evidence>
<dbReference type="Pfam" id="PF02622">
    <property type="entry name" value="DUF179"/>
    <property type="match status" value="1"/>
</dbReference>
<organism evidence="3 4">
    <name type="scientific">Sagittula marina</name>
    <dbReference type="NCBI Taxonomy" id="943940"/>
    <lineage>
        <taxon>Bacteria</taxon>
        <taxon>Pseudomonadati</taxon>
        <taxon>Pseudomonadota</taxon>
        <taxon>Alphaproteobacteria</taxon>
        <taxon>Rhodobacterales</taxon>
        <taxon>Roseobacteraceae</taxon>
        <taxon>Sagittula</taxon>
    </lineage>
</organism>
<dbReference type="Proteomes" id="UP000541426">
    <property type="component" value="Unassembled WGS sequence"/>
</dbReference>
<gene>
    <name evidence="3" type="ORF">GGQ68_000602</name>
</gene>
<keyword evidence="4" id="KW-1185">Reference proteome</keyword>
<comment type="caution">
    <text evidence="3">The sequence shown here is derived from an EMBL/GenBank/DDBJ whole genome shotgun (WGS) entry which is preliminary data.</text>
</comment>
<evidence type="ECO:0000256" key="1">
    <source>
        <dbReference type="ARBA" id="ARBA00009600"/>
    </source>
</evidence>
<comment type="similarity">
    <text evidence="1 2">Belongs to the UPF0301 (AlgH) family.</text>
</comment>
<dbReference type="AlphaFoldDB" id="A0A7W6DJA5"/>
<dbReference type="EMBL" id="JACIEJ010000001">
    <property type="protein sequence ID" value="MBB3984291.1"/>
    <property type="molecule type" value="Genomic_DNA"/>
</dbReference>
<dbReference type="SUPFAM" id="SSF143456">
    <property type="entry name" value="VC0467-like"/>
    <property type="match status" value="1"/>
</dbReference>
<evidence type="ECO:0000313" key="4">
    <source>
        <dbReference type="Proteomes" id="UP000541426"/>
    </source>
</evidence>
<dbReference type="PANTHER" id="PTHR30327">
    <property type="entry name" value="UNCHARACTERIZED PROTEIN YQGE"/>
    <property type="match status" value="1"/>
</dbReference>
<dbReference type="Gene3D" id="3.40.1740.10">
    <property type="entry name" value="VC0467-like"/>
    <property type="match status" value="1"/>
</dbReference>
<dbReference type="InterPro" id="IPR003774">
    <property type="entry name" value="AlgH-like"/>
</dbReference>
<name>A0A7W6DJA5_9RHOB</name>
<sequence>MTGEITDKPTELTGRLLIAMPGMEDPRFEWGVVLLCDHSADGAMGLIINKPAQDIDMSALLTQLDIENTADLGALPVRYGGPVEMGRGFVLHSPDYASAVTTLEVTDDLSMTATLDVLEDLGQGQGPEKWLMMLGYAGWGPGQLEHEIAENAWLVCEAVPSLIFGLADTDKWEAALETLGVSPMMLSSEGGRA</sequence>